<protein>
    <submittedName>
        <fullName evidence="2">Uncharacterized protein</fullName>
    </submittedName>
</protein>
<dbReference type="EMBL" id="HG719198">
    <property type="protein sequence ID" value="CDJ57014.1"/>
    <property type="molecule type" value="Genomic_DNA"/>
</dbReference>
<accession>U6M3L5</accession>
<dbReference type="GeneID" id="25336794"/>
<dbReference type="OMA" id="CNTAMLA"/>
<dbReference type="AlphaFoldDB" id="U6M3L5"/>
<reference evidence="2" key="1">
    <citation type="submission" date="2013-10" db="EMBL/GenBank/DDBJ databases">
        <title>Genomic analysis of the causative agents of coccidiosis in chickens.</title>
        <authorList>
            <person name="Reid A.J."/>
            <person name="Blake D."/>
            <person name="Billington K."/>
            <person name="Browne H."/>
            <person name="Dunn M."/>
            <person name="Hung S."/>
            <person name="Kawahara F."/>
            <person name="Miranda-Saavedra D."/>
            <person name="Mourier T."/>
            <person name="Nagra H."/>
            <person name="Otto T.D."/>
            <person name="Rawlings N."/>
            <person name="Sanchez A."/>
            <person name="Sanders M."/>
            <person name="Subramaniam C."/>
            <person name="Tay Y."/>
            <person name="Dear P."/>
            <person name="Doerig C."/>
            <person name="Gruber A."/>
            <person name="Parkinson J."/>
            <person name="Shirley M."/>
            <person name="Wan K.L."/>
            <person name="Berriman M."/>
            <person name="Tomley F."/>
            <person name="Pain A."/>
        </authorList>
    </citation>
    <scope>NUCLEOTIDE SEQUENCE [LARGE SCALE GENOMIC DNA]</scope>
    <source>
        <strain evidence="2">Weybridge</strain>
    </source>
</reference>
<sequence>MQSAAWATSFREHDNLIGASPAEQDHHSNNNTSSMPQSTSISSVWSSRKHLKLPAGAALALLLHLVLAVSFCVLPKKKASPQVPVLRRLSSSEGEGNNSQNEGAFNDFCAGLFTEWSPLQGGAGHALSHLPAFLPVGTGQEQYPLTANPNNYQYAVPRGAEQRARQEASSTKRGRIEAQASHLSPSTSSYGDFTQEDQWLTAPQSGSSSGADFGKTLDRETSAPSPHAGIGDVTQWMDALLEKYGDELEQLHSSRTGPMHSTESSQGTTAGLVDSVETTQPSPVLAGHQLSGATGWSNGLANMGQANLQLSSPGWLSGAPEQFPSSVFRDSSMVLLNLSPQAEEPTMELKSAQHINKGPAWLDCGQGTSQQILGYDDAQKALQTTHQTYQFSPEFGDNQWKTCNTAMLAHTKPSVTSIPNAAEQLGTQQFQLKNEASVSSALTVN</sequence>
<dbReference type="VEuPathDB" id="ToxoDB:EMWEY_00028080"/>
<keyword evidence="3" id="KW-1185">Reference proteome</keyword>
<evidence type="ECO:0000313" key="3">
    <source>
        <dbReference type="Proteomes" id="UP000030763"/>
    </source>
</evidence>
<feature type="region of interest" description="Disordered" evidence="1">
    <location>
        <begin position="20"/>
        <end position="39"/>
    </location>
</feature>
<evidence type="ECO:0000313" key="2">
    <source>
        <dbReference type="EMBL" id="CDJ57014.1"/>
    </source>
</evidence>
<proteinExistence type="predicted"/>
<reference evidence="2" key="2">
    <citation type="submission" date="2013-10" db="EMBL/GenBank/DDBJ databases">
        <authorList>
            <person name="Aslett M."/>
        </authorList>
    </citation>
    <scope>NUCLEOTIDE SEQUENCE [LARGE SCALE GENOMIC DNA]</scope>
    <source>
        <strain evidence="2">Weybridge</strain>
    </source>
</reference>
<gene>
    <name evidence="2" type="ORF">EMWEY_00028080</name>
</gene>
<organism evidence="2 3">
    <name type="scientific">Eimeria maxima</name>
    <name type="common">Coccidian parasite</name>
    <dbReference type="NCBI Taxonomy" id="5804"/>
    <lineage>
        <taxon>Eukaryota</taxon>
        <taxon>Sar</taxon>
        <taxon>Alveolata</taxon>
        <taxon>Apicomplexa</taxon>
        <taxon>Conoidasida</taxon>
        <taxon>Coccidia</taxon>
        <taxon>Eucoccidiorida</taxon>
        <taxon>Eimeriorina</taxon>
        <taxon>Eimeriidae</taxon>
        <taxon>Eimeria</taxon>
    </lineage>
</organism>
<feature type="region of interest" description="Disordered" evidence="1">
    <location>
        <begin position="159"/>
        <end position="231"/>
    </location>
</feature>
<dbReference type="Proteomes" id="UP000030763">
    <property type="component" value="Unassembled WGS sequence"/>
</dbReference>
<name>U6M3L5_EIMMA</name>
<dbReference type="RefSeq" id="XP_013333664.1">
    <property type="nucleotide sequence ID" value="XM_013478210.1"/>
</dbReference>
<feature type="compositionally biased region" description="Polar residues" evidence="1">
    <location>
        <begin position="181"/>
        <end position="210"/>
    </location>
</feature>
<evidence type="ECO:0000256" key="1">
    <source>
        <dbReference type="SAM" id="MobiDB-lite"/>
    </source>
</evidence>